<protein>
    <submittedName>
        <fullName evidence="1">Uncharacterized protein</fullName>
    </submittedName>
</protein>
<dbReference type="AlphaFoldDB" id="A0A0G4MTM6"/>
<gene>
    <name evidence="1" type="ORF">BN1708_020320</name>
</gene>
<feature type="non-terminal residue" evidence="1">
    <location>
        <position position="95"/>
    </location>
</feature>
<accession>A0A0G4MTM6</accession>
<keyword evidence="2" id="KW-1185">Reference proteome</keyword>
<reference evidence="1 2" key="1">
    <citation type="submission" date="2015-05" db="EMBL/GenBank/DDBJ databases">
        <authorList>
            <person name="Wang D.B."/>
            <person name="Wang M."/>
        </authorList>
    </citation>
    <scope>NUCLEOTIDE SEQUENCE [LARGE SCALE GENOMIC DNA]</scope>
    <source>
        <strain evidence="1">VL1</strain>
    </source>
</reference>
<organism evidence="1 2">
    <name type="scientific">Verticillium longisporum</name>
    <name type="common">Verticillium dahliae var. longisporum</name>
    <dbReference type="NCBI Taxonomy" id="100787"/>
    <lineage>
        <taxon>Eukaryota</taxon>
        <taxon>Fungi</taxon>
        <taxon>Dikarya</taxon>
        <taxon>Ascomycota</taxon>
        <taxon>Pezizomycotina</taxon>
        <taxon>Sordariomycetes</taxon>
        <taxon>Hypocreomycetidae</taxon>
        <taxon>Glomerellales</taxon>
        <taxon>Plectosphaerellaceae</taxon>
        <taxon>Verticillium</taxon>
    </lineage>
</organism>
<dbReference type="STRING" id="100787.A0A0G4MTM6"/>
<dbReference type="EMBL" id="CVQH01024854">
    <property type="protein sequence ID" value="CRK37618.1"/>
    <property type="molecule type" value="Genomic_DNA"/>
</dbReference>
<feature type="non-terminal residue" evidence="1">
    <location>
        <position position="1"/>
    </location>
</feature>
<name>A0A0G4MTM6_VERLO</name>
<sequence length="95" mass="10993">IPFGIVIRLIPDEFVERLIPDYLKRKSKESGPKLTVDDEEFGQYPEALADVRDELTFLKRMKGGRLNNLKFAVQHPRETFVTYSRSPTHSRSNSV</sequence>
<evidence type="ECO:0000313" key="1">
    <source>
        <dbReference type="EMBL" id="CRK37618.1"/>
    </source>
</evidence>
<dbReference type="Proteomes" id="UP000044602">
    <property type="component" value="Unassembled WGS sequence"/>
</dbReference>
<proteinExistence type="predicted"/>
<evidence type="ECO:0000313" key="2">
    <source>
        <dbReference type="Proteomes" id="UP000044602"/>
    </source>
</evidence>